<keyword evidence="4" id="KW-0175">Coiled coil</keyword>
<sequence>MNTFSVCRPAARTLLHRLGPSLCPNALSLHPHLIVRHKTSKTSKTPAGNPRDEHIKHAEVSLVEDNVLVKLSLKRLLNSIDRRDQWVELVSDTPEPIVRIINKKQELLRQKKLKERQREAARLNVVKEVQLTWGSEQSDMDHKLARVRAYLEMGARVNIVFSAKPKTVPPRVKSQQEKVQSTIELMADISTTWQPVEWRKNTAVIFLRGVAQSGAEKLVTAEPAAIEAEMPTESKEEPASEQPPLPSPSQAAERPQRNFVDLSEYEYLKPATRNPLSAMKPEKKYGKRRSTIDPPRTS</sequence>
<dbReference type="Gene3D" id="3.30.110.10">
    <property type="entry name" value="Translation initiation factor 3 (IF-3), C-terminal domain"/>
    <property type="match status" value="1"/>
</dbReference>
<feature type="region of interest" description="Disordered" evidence="5">
    <location>
        <begin position="228"/>
        <end position="298"/>
    </location>
</feature>
<protein>
    <recommendedName>
        <fullName evidence="8">Translation initiation factor 3 N-terminal domain-containing protein</fullName>
    </recommendedName>
</protein>
<evidence type="ECO:0000256" key="1">
    <source>
        <dbReference type="ARBA" id="ARBA00005439"/>
    </source>
</evidence>
<evidence type="ECO:0000313" key="7">
    <source>
        <dbReference type="Proteomes" id="UP001219525"/>
    </source>
</evidence>
<dbReference type="InterPro" id="IPR001288">
    <property type="entry name" value="Translation_initiation_fac_3"/>
</dbReference>
<dbReference type="GO" id="GO:0043022">
    <property type="term" value="F:ribosome binding"/>
    <property type="evidence" value="ECO:0007669"/>
    <property type="project" value="TreeGrafter"/>
</dbReference>
<gene>
    <name evidence="6" type="ORF">GGX14DRAFT_345403</name>
</gene>
<feature type="coiled-coil region" evidence="4">
    <location>
        <begin position="97"/>
        <end position="124"/>
    </location>
</feature>
<keyword evidence="3" id="KW-0648">Protein biosynthesis</keyword>
<dbReference type="GO" id="GO:0005739">
    <property type="term" value="C:mitochondrion"/>
    <property type="evidence" value="ECO:0007669"/>
    <property type="project" value="TreeGrafter"/>
</dbReference>
<reference evidence="6" key="1">
    <citation type="submission" date="2023-03" db="EMBL/GenBank/DDBJ databases">
        <title>Massive genome expansion in bonnet fungi (Mycena s.s.) driven by repeated elements and novel gene families across ecological guilds.</title>
        <authorList>
            <consortium name="Lawrence Berkeley National Laboratory"/>
            <person name="Harder C.B."/>
            <person name="Miyauchi S."/>
            <person name="Viragh M."/>
            <person name="Kuo A."/>
            <person name="Thoen E."/>
            <person name="Andreopoulos B."/>
            <person name="Lu D."/>
            <person name="Skrede I."/>
            <person name="Drula E."/>
            <person name="Henrissat B."/>
            <person name="Morin E."/>
            <person name="Kohler A."/>
            <person name="Barry K."/>
            <person name="LaButti K."/>
            <person name="Morin E."/>
            <person name="Salamov A."/>
            <person name="Lipzen A."/>
            <person name="Mereny Z."/>
            <person name="Hegedus B."/>
            <person name="Baldrian P."/>
            <person name="Stursova M."/>
            <person name="Weitz H."/>
            <person name="Taylor A."/>
            <person name="Grigoriev I.V."/>
            <person name="Nagy L.G."/>
            <person name="Martin F."/>
            <person name="Kauserud H."/>
        </authorList>
    </citation>
    <scope>NUCLEOTIDE SEQUENCE</scope>
    <source>
        <strain evidence="6">9144</strain>
    </source>
</reference>
<evidence type="ECO:0000256" key="5">
    <source>
        <dbReference type="SAM" id="MobiDB-lite"/>
    </source>
</evidence>
<proteinExistence type="inferred from homology"/>
<evidence type="ECO:0000256" key="2">
    <source>
        <dbReference type="ARBA" id="ARBA00022540"/>
    </source>
</evidence>
<evidence type="ECO:0000256" key="3">
    <source>
        <dbReference type="ARBA" id="ARBA00022917"/>
    </source>
</evidence>
<evidence type="ECO:0008006" key="8">
    <source>
        <dbReference type="Google" id="ProtNLM"/>
    </source>
</evidence>
<dbReference type="Proteomes" id="UP001219525">
    <property type="component" value="Unassembled WGS sequence"/>
</dbReference>
<comment type="similarity">
    <text evidence="1">Belongs to the IF-3 family.</text>
</comment>
<comment type="caution">
    <text evidence="6">The sequence shown here is derived from an EMBL/GenBank/DDBJ whole genome shotgun (WGS) entry which is preliminary data.</text>
</comment>
<keyword evidence="7" id="KW-1185">Reference proteome</keyword>
<dbReference type="EMBL" id="JARJCW010000002">
    <property type="protein sequence ID" value="KAJ7229146.1"/>
    <property type="molecule type" value="Genomic_DNA"/>
</dbReference>
<keyword evidence="2" id="KW-0396">Initiation factor</keyword>
<dbReference type="GO" id="GO:0003743">
    <property type="term" value="F:translation initiation factor activity"/>
    <property type="evidence" value="ECO:0007669"/>
    <property type="project" value="UniProtKB-KW"/>
</dbReference>
<name>A0AAD6YTS8_9AGAR</name>
<dbReference type="AlphaFoldDB" id="A0AAD6YTS8"/>
<dbReference type="InterPro" id="IPR036788">
    <property type="entry name" value="T_IF-3_C_sf"/>
</dbReference>
<dbReference type="PANTHER" id="PTHR10938:SF0">
    <property type="entry name" value="TRANSLATION INITIATION FACTOR IF-3, MITOCHONDRIAL"/>
    <property type="match status" value="1"/>
</dbReference>
<accession>A0AAD6YTS8</accession>
<organism evidence="6 7">
    <name type="scientific">Mycena pura</name>
    <dbReference type="NCBI Taxonomy" id="153505"/>
    <lineage>
        <taxon>Eukaryota</taxon>
        <taxon>Fungi</taxon>
        <taxon>Dikarya</taxon>
        <taxon>Basidiomycota</taxon>
        <taxon>Agaricomycotina</taxon>
        <taxon>Agaricomycetes</taxon>
        <taxon>Agaricomycetidae</taxon>
        <taxon>Agaricales</taxon>
        <taxon>Marasmiineae</taxon>
        <taxon>Mycenaceae</taxon>
        <taxon>Mycena</taxon>
    </lineage>
</organism>
<evidence type="ECO:0000256" key="4">
    <source>
        <dbReference type="SAM" id="Coils"/>
    </source>
</evidence>
<dbReference type="GO" id="GO:0032790">
    <property type="term" value="P:ribosome disassembly"/>
    <property type="evidence" value="ECO:0007669"/>
    <property type="project" value="TreeGrafter"/>
</dbReference>
<evidence type="ECO:0000313" key="6">
    <source>
        <dbReference type="EMBL" id="KAJ7229146.1"/>
    </source>
</evidence>
<dbReference type="PANTHER" id="PTHR10938">
    <property type="entry name" value="TRANSLATION INITIATION FACTOR IF-3"/>
    <property type="match status" value="1"/>
</dbReference>
<dbReference type="SUPFAM" id="SSF55200">
    <property type="entry name" value="Translation initiation factor IF3, C-terminal domain"/>
    <property type="match status" value="1"/>
</dbReference>
<dbReference type="GO" id="GO:0070124">
    <property type="term" value="P:mitochondrial translational initiation"/>
    <property type="evidence" value="ECO:0007669"/>
    <property type="project" value="TreeGrafter"/>
</dbReference>